<gene>
    <name evidence="7" type="ORF">HNP60_002101</name>
</gene>
<evidence type="ECO:0000256" key="4">
    <source>
        <dbReference type="ARBA" id="ARBA00023136"/>
    </source>
</evidence>
<feature type="transmembrane region" description="Helical" evidence="5">
    <location>
        <begin position="280"/>
        <end position="299"/>
    </location>
</feature>
<dbReference type="InterPro" id="IPR051533">
    <property type="entry name" value="WaaL-like"/>
</dbReference>
<evidence type="ECO:0000313" key="8">
    <source>
        <dbReference type="Proteomes" id="UP001138540"/>
    </source>
</evidence>
<comment type="subcellular location">
    <subcellularLocation>
        <location evidence="1">Membrane</location>
        <topology evidence="1">Multi-pass membrane protein</topology>
    </subcellularLocation>
</comment>
<evidence type="ECO:0000256" key="5">
    <source>
        <dbReference type="SAM" id="Phobius"/>
    </source>
</evidence>
<name>A0ABR6NFR7_9SPHN</name>
<feature type="transmembrane region" description="Helical" evidence="5">
    <location>
        <begin position="138"/>
        <end position="159"/>
    </location>
</feature>
<protein>
    <recommendedName>
        <fullName evidence="6">O-antigen ligase-related domain-containing protein</fullName>
    </recommendedName>
</protein>
<reference evidence="7 8" key="1">
    <citation type="submission" date="2020-08" db="EMBL/GenBank/DDBJ databases">
        <title>Exploring microbial biodiversity for novel pathways involved in the catabolism of aromatic compounds derived from lignin.</title>
        <authorList>
            <person name="Elkins J."/>
        </authorList>
    </citation>
    <scope>NUCLEOTIDE SEQUENCE [LARGE SCALE GENOMIC DNA]</scope>
    <source>
        <strain evidence="7 8">B1D3A</strain>
    </source>
</reference>
<dbReference type="PANTHER" id="PTHR37422:SF23">
    <property type="entry name" value="TEICHURONIC ACID BIOSYNTHESIS PROTEIN TUAE"/>
    <property type="match status" value="1"/>
</dbReference>
<feature type="transmembrane region" description="Helical" evidence="5">
    <location>
        <begin position="110"/>
        <end position="131"/>
    </location>
</feature>
<accession>A0ABR6NFR7</accession>
<keyword evidence="3 5" id="KW-1133">Transmembrane helix</keyword>
<dbReference type="Proteomes" id="UP001138540">
    <property type="component" value="Unassembled WGS sequence"/>
</dbReference>
<keyword evidence="4 5" id="KW-0472">Membrane</keyword>
<evidence type="ECO:0000256" key="3">
    <source>
        <dbReference type="ARBA" id="ARBA00022989"/>
    </source>
</evidence>
<feature type="transmembrane region" description="Helical" evidence="5">
    <location>
        <begin position="55"/>
        <end position="72"/>
    </location>
</feature>
<evidence type="ECO:0000313" key="7">
    <source>
        <dbReference type="EMBL" id="MBB5986127.1"/>
    </source>
</evidence>
<feature type="transmembrane region" description="Helical" evidence="5">
    <location>
        <begin position="188"/>
        <end position="207"/>
    </location>
</feature>
<feature type="transmembrane region" description="Helical" evidence="5">
    <location>
        <begin position="431"/>
        <end position="448"/>
    </location>
</feature>
<dbReference type="RefSeq" id="WP_184153349.1">
    <property type="nucleotide sequence ID" value="NZ_JACHKA010000001.1"/>
</dbReference>
<dbReference type="InterPro" id="IPR007016">
    <property type="entry name" value="O-antigen_ligase-rel_domated"/>
</dbReference>
<dbReference type="Pfam" id="PF04932">
    <property type="entry name" value="Wzy_C"/>
    <property type="match status" value="1"/>
</dbReference>
<dbReference type="EMBL" id="JACHKA010000001">
    <property type="protein sequence ID" value="MBB5986127.1"/>
    <property type="molecule type" value="Genomic_DNA"/>
</dbReference>
<comment type="caution">
    <text evidence="7">The sequence shown here is derived from an EMBL/GenBank/DDBJ whole genome shotgun (WGS) entry which is preliminary data.</text>
</comment>
<proteinExistence type="predicted"/>
<evidence type="ECO:0000256" key="1">
    <source>
        <dbReference type="ARBA" id="ARBA00004141"/>
    </source>
</evidence>
<evidence type="ECO:0000256" key="2">
    <source>
        <dbReference type="ARBA" id="ARBA00022692"/>
    </source>
</evidence>
<organism evidence="7 8">
    <name type="scientific">Sphingobium lignivorans</name>
    <dbReference type="NCBI Taxonomy" id="2735886"/>
    <lineage>
        <taxon>Bacteria</taxon>
        <taxon>Pseudomonadati</taxon>
        <taxon>Pseudomonadota</taxon>
        <taxon>Alphaproteobacteria</taxon>
        <taxon>Sphingomonadales</taxon>
        <taxon>Sphingomonadaceae</taxon>
        <taxon>Sphingobium</taxon>
    </lineage>
</organism>
<keyword evidence="8" id="KW-1185">Reference proteome</keyword>
<dbReference type="PANTHER" id="PTHR37422">
    <property type="entry name" value="TEICHURONIC ACID BIOSYNTHESIS PROTEIN TUAE"/>
    <property type="match status" value="1"/>
</dbReference>
<evidence type="ECO:0000259" key="6">
    <source>
        <dbReference type="Pfam" id="PF04932"/>
    </source>
</evidence>
<keyword evidence="2 5" id="KW-0812">Transmembrane</keyword>
<feature type="domain" description="O-antigen ligase-related" evidence="6">
    <location>
        <begin position="229"/>
        <end position="382"/>
    </location>
</feature>
<sequence length="472" mass="51320">MTFIILSLWLTLIFLFGGGARADIASLSFLRPVSVLVLAYAIAGLSPAVLREHRFLLGMGLAVLLLPLLQLVPLPPQLWQLLTGRELFVEIGREAGLGNHWLPLTMAPAATWNALWALVAPLGVLVLGIQLDERQRAALLPLILVLGLTSAVIGMLQMLGDPRSALYFYDITNNGAPVGLFANRNHQAVFLASLIPALFVWTAAQAPRAPVGRARMPRPVVMAALAAGVTFLLLLILASGSRSGLFTALIALLAVPFLVRDRSREPVSQPRQGWANGPALRSWLMPVCLAGLVGIAILLDRALAFDRLMRWESADEMRVRILPVMMDMLGLYLPWGTGLGSFEAVYQVHEPYRLLTASYMNHAHNDWLELALTGGVPAMLLLAIAAVALVLRLKNSVSSKAMSRRSALEGLALVIILILFVASITDYPLRTPAMSCLLSVAFVWLFSGTNSLPGRASRPWPGGEARIQRWDH</sequence>
<feature type="transmembrane region" description="Helical" evidence="5">
    <location>
        <begin position="406"/>
        <end position="425"/>
    </location>
</feature>
<feature type="transmembrane region" description="Helical" evidence="5">
    <location>
        <begin position="219"/>
        <end position="237"/>
    </location>
</feature>
<feature type="transmembrane region" description="Helical" evidence="5">
    <location>
        <begin position="32"/>
        <end position="50"/>
    </location>
</feature>
<feature type="transmembrane region" description="Helical" evidence="5">
    <location>
        <begin position="370"/>
        <end position="394"/>
    </location>
</feature>